<organism evidence="3 4">
    <name type="scientific">Marinobacterium stanieri</name>
    <dbReference type="NCBI Taxonomy" id="49186"/>
    <lineage>
        <taxon>Bacteria</taxon>
        <taxon>Pseudomonadati</taxon>
        <taxon>Pseudomonadota</taxon>
        <taxon>Gammaproteobacteria</taxon>
        <taxon>Oceanospirillales</taxon>
        <taxon>Oceanospirillaceae</taxon>
        <taxon>Marinobacterium</taxon>
    </lineage>
</organism>
<evidence type="ECO:0000313" key="3">
    <source>
        <dbReference type="EMBL" id="SIQ38119.1"/>
    </source>
</evidence>
<evidence type="ECO:0000313" key="4">
    <source>
        <dbReference type="Proteomes" id="UP000186895"/>
    </source>
</evidence>
<dbReference type="UniPathway" id="UPA00848">
    <property type="reaction ID" value="UER00151"/>
</dbReference>
<protein>
    <recommendedName>
        <fullName evidence="2">GTP cyclohydrolase FolE2</fullName>
        <ecNumber evidence="2">3.5.4.16</ecNumber>
    </recommendedName>
</protein>
<comment type="catalytic activity">
    <reaction evidence="2">
        <text>GTP + H2O = 7,8-dihydroneopterin 3'-triphosphate + formate + H(+)</text>
        <dbReference type="Rhea" id="RHEA:17473"/>
        <dbReference type="ChEBI" id="CHEBI:15377"/>
        <dbReference type="ChEBI" id="CHEBI:15378"/>
        <dbReference type="ChEBI" id="CHEBI:15740"/>
        <dbReference type="ChEBI" id="CHEBI:37565"/>
        <dbReference type="ChEBI" id="CHEBI:58462"/>
        <dbReference type="EC" id="3.5.4.16"/>
    </reaction>
</comment>
<dbReference type="HAMAP" id="MF_01527_B">
    <property type="entry name" value="GTP_cyclohydrol_B"/>
    <property type="match status" value="1"/>
</dbReference>
<dbReference type="Proteomes" id="UP000186895">
    <property type="component" value="Unassembled WGS sequence"/>
</dbReference>
<dbReference type="eggNOG" id="COG1469">
    <property type="taxonomic scope" value="Bacteria"/>
</dbReference>
<dbReference type="Gene3D" id="3.10.270.10">
    <property type="entry name" value="Urate Oxidase"/>
    <property type="match status" value="1"/>
</dbReference>
<evidence type="ECO:0000256" key="2">
    <source>
        <dbReference type="HAMAP-Rule" id="MF_01527"/>
    </source>
</evidence>
<dbReference type="Pfam" id="PF02649">
    <property type="entry name" value="GCHY-1"/>
    <property type="match status" value="1"/>
</dbReference>
<dbReference type="EMBL" id="FTMN01000004">
    <property type="protein sequence ID" value="SIQ38119.1"/>
    <property type="molecule type" value="Genomic_DNA"/>
</dbReference>
<dbReference type="RefSeq" id="WP_076462750.1">
    <property type="nucleotide sequence ID" value="NZ_FTMN01000004.1"/>
</dbReference>
<reference evidence="3 4" key="1">
    <citation type="submission" date="2017-01" db="EMBL/GenBank/DDBJ databases">
        <authorList>
            <person name="Mah S.A."/>
            <person name="Swanson W.J."/>
            <person name="Moy G.W."/>
            <person name="Vacquier V.D."/>
        </authorList>
    </citation>
    <scope>NUCLEOTIDE SEQUENCE [LARGE SCALE GENOMIC DNA]</scope>
    <source>
        <strain evidence="3 4">DSM 7027</strain>
    </source>
</reference>
<dbReference type="GO" id="GO:0046654">
    <property type="term" value="P:tetrahydrofolate biosynthetic process"/>
    <property type="evidence" value="ECO:0007669"/>
    <property type="project" value="UniProtKB-UniRule"/>
</dbReference>
<dbReference type="InterPro" id="IPR003801">
    <property type="entry name" value="GTP_cyclohydrolase_FolE2/MptA"/>
</dbReference>
<keyword evidence="1 2" id="KW-0378">Hydrolase</keyword>
<dbReference type="PANTHER" id="PTHR36445">
    <property type="entry name" value="GTP CYCLOHYDROLASE MPTA"/>
    <property type="match status" value="1"/>
</dbReference>
<dbReference type="InterPro" id="IPR022838">
    <property type="entry name" value="GTP_cyclohydrolase_FolE2"/>
</dbReference>
<feature type="site" description="May be catalytically important" evidence="2">
    <location>
        <position position="158"/>
    </location>
</feature>
<keyword evidence="4" id="KW-1185">Reference proteome</keyword>
<name>A0A1N6SAN4_9GAMM</name>
<dbReference type="GO" id="GO:0003934">
    <property type="term" value="F:GTP cyclohydrolase I activity"/>
    <property type="evidence" value="ECO:0007669"/>
    <property type="project" value="UniProtKB-UniRule"/>
</dbReference>
<comment type="similarity">
    <text evidence="2">Belongs to the GTP cyclohydrolase IV family.</text>
</comment>
<comment type="function">
    <text evidence="2">Converts GTP to 7,8-dihydroneopterin triphosphate.</text>
</comment>
<evidence type="ECO:0000256" key="1">
    <source>
        <dbReference type="ARBA" id="ARBA00022801"/>
    </source>
</evidence>
<dbReference type="STRING" id="49186.SAMN05421647_104140"/>
<accession>A0A1N6SAN4</accession>
<sequence>MPLTSQHMPDIANDSTPERLRPLSWVGMSGIDLPCTLLLPGALPQQVLCKASLHVDIAKEDQRGIHMSRLYLELQHAFKERLLCVESLNKLLDACLGHHAGISQNASLELAFDLPLKRSALLSANSGWHAYPVRIHAQLSPEGTRLELSAAVKYSSTCPCSSALSRQLLEQAFQSTFAGQTTVDPEAVGQWLQENGSLATPHSQRSTAQVRVLLADNSQSLPLETLIDQIEGAVQTAVQTAVKREDEQAFAELNGRNQMFCEDAARRTAHALDQESQWQDFWVRIEHHESLHAHDATAVAVKGIPNGYSPLLQR</sequence>
<dbReference type="PANTHER" id="PTHR36445:SF1">
    <property type="entry name" value="GTP CYCLOHYDROLASE MPTA"/>
    <property type="match status" value="1"/>
</dbReference>
<dbReference type="AlphaFoldDB" id="A0A1N6SAN4"/>
<dbReference type="NCBIfam" id="NF010200">
    <property type="entry name" value="PRK13674.1-1"/>
    <property type="match status" value="1"/>
</dbReference>
<proteinExistence type="inferred from homology"/>
<comment type="pathway">
    <text evidence="2">Cofactor biosynthesis; 7,8-dihydroneopterin triphosphate biosynthesis; 7,8-dihydroneopterin triphosphate from GTP: step 1/1.</text>
</comment>
<gene>
    <name evidence="2" type="primary">folE2</name>
    <name evidence="3" type="ORF">SAMN05421647_104140</name>
</gene>
<dbReference type="EC" id="3.5.4.16" evidence="2"/>